<protein>
    <submittedName>
        <fullName evidence="2">Glycosyltransferase family 4 protein</fullName>
    </submittedName>
</protein>
<name>A0ABX2B0M8_9BACT</name>
<dbReference type="SUPFAM" id="SSF53756">
    <property type="entry name" value="UDP-Glycosyltransferase/glycogen phosphorylase"/>
    <property type="match status" value="1"/>
</dbReference>
<dbReference type="RefSeq" id="WP_172344554.1">
    <property type="nucleotide sequence ID" value="NZ_CATJFF010000026.1"/>
</dbReference>
<evidence type="ECO:0000313" key="3">
    <source>
        <dbReference type="Proteomes" id="UP000820977"/>
    </source>
</evidence>
<dbReference type="Proteomes" id="UP000820977">
    <property type="component" value="Unassembled WGS sequence"/>
</dbReference>
<dbReference type="Pfam" id="PF00534">
    <property type="entry name" value="Glycos_transf_1"/>
    <property type="match status" value="1"/>
</dbReference>
<evidence type="ECO:0000259" key="1">
    <source>
        <dbReference type="Pfam" id="PF00534"/>
    </source>
</evidence>
<dbReference type="EMBL" id="JABKKJ010000007">
    <property type="protein sequence ID" value="NPE25066.1"/>
    <property type="molecule type" value="Genomic_DNA"/>
</dbReference>
<comment type="caution">
    <text evidence="2">The sequence shown here is derived from an EMBL/GenBank/DDBJ whole genome shotgun (WGS) entry which is preliminary data.</text>
</comment>
<evidence type="ECO:0000313" key="2">
    <source>
        <dbReference type="EMBL" id="NPE25066.1"/>
    </source>
</evidence>
<sequence length="386" mass="45255">MKILYANQVFLDYRVPFYKELIRLFNSDFYVMYSPNRYHLMKRDDLAERIKHELGVNAIAFKHDYLFDTATMSFNRVEGEYGQKIPFMYGFLRAIRKVKPDVLITEAFFQWTPWGILYSMLFRIPLYIGYERTCHTERNTGKLKTWHRKISDKFIKGYLVNGIETEKYLMSIGIKQEKIHRIGISADSKGLMSAIKNMTEAEQSVFREKYMGDGDGLLFLFSGQIVKRKGVNFLLKAWKKHVINHPNDKLVLIGYGDMYDALKLKYGDEESIYMEGKVNYGDVYRYYAIADVFVLPTIEDNWSLVIPEAMACGLPVSTSIYNGCHPELVKKDENGVTFDTYNQESIIFALDYFHHQDLKAMGRMSVELEREFNTEHCAKRMFNIFK</sequence>
<dbReference type="CDD" id="cd03801">
    <property type="entry name" value="GT4_PimA-like"/>
    <property type="match status" value="1"/>
</dbReference>
<organism evidence="2 3">
    <name type="scientific">Xylanibacter caecicola</name>
    <dbReference type="NCBI Taxonomy" id="2736294"/>
    <lineage>
        <taxon>Bacteria</taxon>
        <taxon>Pseudomonadati</taxon>
        <taxon>Bacteroidota</taxon>
        <taxon>Bacteroidia</taxon>
        <taxon>Bacteroidales</taxon>
        <taxon>Prevotellaceae</taxon>
        <taxon>Xylanibacter</taxon>
    </lineage>
</organism>
<feature type="domain" description="Glycosyl transferase family 1" evidence="1">
    <location>
        <begin position="207"/>
        <end position="357"/>
    </location>
</feature>
<proteinExistence type="predicted"/>
<accession>A0ABX2B0M8</accession>
<reference evidence="2 3" key="1">
    <citation type="submission" date="2020-05" db="EMBL/GenBank/DDBJ databases">
        <title>Distinct polysaccharide utilization as determinants for interspecies competition between intestinal Prevotella spp.</title>
        <authorList>
            <person name="Galvez E.J.C."/>
            <person name="Iljazovic A."/>
            <person name="Strowig T."/>
        </authorList>
    </citation>
    <scope>NUCLEOTIDE SEQUENCE [LARGE SCALE GENOMIC DNA]</scope>
    <source>
        <strain evidence="2 3">PCHR</strain>
    </source>
</reference>
<dbReference type="Gene3D" id="3.40.50.2000">
    <property type="entry name" value="Glycogen Phosphorylase B"/>
    <property type="match status" value="2"/>
</dbReference>
<keyword evidence="3" id="KW-1185">Reference proteome</keyword>
<gene>
    <name evidence="2" type="ORF">HPS54_05965</name>
</gene>
<dbReference type="InterPro" id="IPR001296">
    <property type="entry name" value="Glyco_trans_1"/>
</dbReference>
<dbReference type="PANTHER" id="PTHR12526:SF637">
    <property type="entry name" value="GLYCOSYLTRANSFERASE EPSF-RELATED"/>
    <property type="match status" value="1"/>
</dbReference>
<dbReference type="PANTHER" id="PTHR12526">
    <property type="entry name" value="GLYCOSYLTRANSFERASE"/>
    <property type="match status" value="1"/>
</dbReference>